<dbReference type="RefSeq" id="XP_016940164.4">
    <property type="nucleotide sequence ID" value="XM_017084675.4"/>
</dbReference>
<feature type="signal peptide" evidence="1">
    <location>
        <begin position="1"/>
        <end position="22"/>
    </location>
</feature>
<organism evidence="2 3">
    <name type="scientific">Drosophila suzukii</name>
    <name type="common">Spotted-wing drosophila fruit fly</name>
    <dbReference type="NCBI Taxonomy" id="28584"/>
    <lineage>
        <taxon>Eukaryota</taxon>
        <taxon>Metazoa</taxon>
        <taxon>Ecdysozoa</taxon>
        <taxon>Arthropoda</taxon>
        <taxon>Hexapoda</taxon>
        <taxon>Insecta</taxon>
        <taxon>Pterygota</taxon>
        <taxon>Neoptera</taxon>
        <taxon>Endopterygota</taxon>
        <taxon>Diptera</taxon>
        <taxon>Brachycera</taxon>
        <taxon>Muscomorpha</taxon>
        <taxon>Ephydroidea</taxon>
        <taxon>Drosophilidae</taxon>
        <taxon>Drosophila</taxon>
        <taxon>Sophophora</taxon>
    </lineage>
</organism>
<dbReference type="Proteomes" id="UP001652628">
    <property type="component" value="Chromosome 3"/>
</dbReference>
<reference evidence="3" key="1">
    <citation type="submission" date="2025-08" db="UniProtKB">
        <authorList>
            <consortium name="RefSeq"/>
        </authorList>
    </citation>
    <scope>IDENTIFICATION</scope>
</reference>
<evidence type="ECO:0000256" key="1">
    <source>
        <dbReference type="SAM" id="SignalP"/>
    </source>
</evidence>
<sequence length="160" mass="17850">MPEGKCVIMFLLLLYVISPGLADHGVNKTDPKCANCKDIQSKCTVSKSGLFCTNKTDKLKVQFAKGRHDSTYDLSECVPEKYTVTGPISDWCCLWSPKIGCQQVAGTTYQNQSEWENTCDICLHSCICDEDRENGVVKVSPSKWWTLGILVPLSRSYLQS</sequence>
<feature type="chain" id="PRO_5045703670" evidence="1">
    <location>
        <begin position="23"/>
        <end position="160"/>
    </location>
</feature>
<dbReference type="AlphaFoldDB" id="A0AB39ZP53"/>
<gene>
    <name evidence="3" type="primary">LOC108017586</name>
</gene>
<proteinExistence type="predicted"/>
<keyword evidence="1" id="KW-0732">Signal</keyword>
<accession>A0AB39ZP53</accession>
<name>A0AB39ZP53_DROSZ</name>
<keyword evidence="2" id="KW-1185">Reference proteome</keyword>
<dbReference type="GeneID" id="108017586"/>
<protein>
    <submittedName>
        <fullName evidence="3">Uncharacterized protein</fullName>
    </submittedName>
</protein>
<evidence type="ECO:0000313" key="3">
    <source>
        <dbReference type="RefSeq" id="XP_016940164.4"/>
    </source>
</evidence>
<evidence type="ECO:0000313" key="2">
    <source>
        <dbReference type="Proteomes" id="UP001652628"/>
    </source>
</evidence>